<reference evidence="1" key="2">
    <citation type="journal article" date="2022" name="New Phytol.">
        <title>Evolutionary transition to the ectomycorrhizal habit in the genomes of a hyperdiverse lineage of mushroom-forming fungi.</title>
        <authorList>
            <person name="Looney B."/>
            <person name="Miyauchi S."/>
            <person name="Morin E."/>
            <person name="Drula E."/>
            <person name="Courty P.E."/>
            <person name="Kohler A."/>
            <person name="Kuo A."/>
            <person name="LaButti K."/>
            <person name="Pangilinan J."/>
            <person name="Lipzen A."/>
            <person name="Riley R."/>
            <person name="Andreopoulos W."/>
            <person name="He G."/>
            <person name="Johnson J."/>
            <person name="Nolan M."/>
            <person name="Tritt A."/>
            <person name="Barry K.W."/>
            <person name="Grigoriev I.V."/>
            <person name="Nagy L.G."/>
            <person name="Hibbett D."/>
            <person name="Henrissat B."/>
            <person name="Matheny P.B."/>
            <person name="Labbe J."/>
            <person name="Martin F.M."/>
        </authorList>
    </citation>
    <scope>NUCLEOTIDE SEQUENCE</scope>
    <source>
        <strain evidence="1">HHB10654</strain>
    </source>
</reference>
<reference evidence="1" key="1">
    <citation type="submission" date="2021-03" db="EMBL/GenBank/DDBJ databases">
        <authorList>
            <consortium name="DOE Joint Genome Institute"/>
            <person name="Ahrendt S."/>
            <person name="Looney B.P."/>
            <person name="Miyauchi S."/>
            <person name="Morin E."/>
            <person name="Drula E."/>
            <person name="Courty P.E."/>
            <person name="Chicoki N."/>
            <person name="Fauchery L."/>
            <person name="Kohler A."/>
            <person name="Kuo A."/>
            <person name="Labutti K."/>
            <person name="Pangilinan J."/>
            <person name="Lipzen A."/>
            <person name="Riley R."/>
            <person name="Andreopoulos W."/>
            <person name="He G."/>
            <person name="Johnson J."/>
            <person name="Barry K.W."/>
            <person name="Grigoriev I.V."/>
            <person name="Nagy L."/>
            <person name="Hibbett D."/>
            <person name="Henrissat B."/>
            <person name="Matheny P.B."/>
            <person name="Labbe J."/>
            <person name="Martin F."/>
        </authorList>
    </citation>
    <scope>NUCLEOTIDE SEQUENCE</scope>
    <source>
        <strain evidence="1">HHB10654</strain>
    </source>
</reference>
<evidence type="ECO:0000313" key="2">
    <source>
        <dbReference type="Proteomes" id="UP000814140"/>
    </source>
</evidence>
<proteinExistence type="predicted"/>
<organism evidence="1 2">
    <name type="scientific">Artomyces pyxidatus</name>
    <dbReference type="NCBI Taxonomy" id="48021"/>
    <lineage>
        <taxon>Eukaryota</taxon>
        <taxon>Fungi</taxon>
        <taxon>Dikarya</taxon>
        <taxon>Basidiomycota</taxon>
        <taxon>Agaricomycotina</taxon>
        <taxon>Agaricomycetes</taxon>
        <taxon>Russulales</taxon>
        <taxon>Auriscalpiaceae</taxon>
        <taxon>Artomyces</taxon>
    </lineage>
</organism>
<keyword evidence="2" id="KW-1185">Reference proteome</keyword>
<sequence length="154" mass="17297">MPSRVPIEYPSEDEASDGSGSMPEDESDESDDGEPQCLADLYGAETLDGIFVDMLQKCDNIEAMRISQETQLKKLDDKIELFQHGLSELDRQLENFDRKKAIVQEHQDKIWRRIQNLNAEIALYQERRAKLNGDTGGAGGEGVTHVQVDKGLCE</sequence>
<dbReference type="Proteomes" id="UP000814140">
    <property type="component" value="Unassembled WGS sequence"/>
</dbReference>
<accession>A0ACB8TLC2</accession>
<dbReference type="EMBL" id="MU277187">
    <property type="protein sequence ID" value="KAI0069259.1"/>
    <property type="molecule type" value="Genomic_DNA"/>
</dbReference>
<name>A0ACB8TLC2_9AGAM</name>
<gene>
    <name evidence="1" type="ORF">BV25DRAFT_1910952</name>
</gene>
<evidence type="ECO:0000313" key="1">
    <source>
        <dbReference type="EMBL" id="KAI0069259.1"/>
    </source>
</evidence>
<comment type="caution">
    <text evidence="1">The sequence shown here is derived from an EMBL/GenBank/DDBJ whole genome shotgun (WGS) entry which is preliminary data.</text>
</comment>
<protein>
    <submittedName>
        <fullName evidence="1">Uncharacterized protein</fullName>
    </submittedName>
</protein>